<dbReference type="GO" id="GO:0009381">
    <property type="term" value="F:excinuclease ABC activity"/>
    <property type="evidence" value="ECO:0007669"/>
    <property type="project" value="InterPro"/>
</dbReference>
<accession>A0A847D0E4</accession>
<dbReference type="PANTHER" id="PTHR30562">
    <property type="entry name" value="UVRC/OXIDOREDUCTASE"/>
    <property type="match status" value="1"/>
</dbReference>
<dbReference type="CDD" id="cd10434">
    <property type="entry name" value="GIY-YIG_UvrC_Cho"/>
    <property type="match status" value="1"/>
</dbReference>
<keyword evidence="1" id="KW-0963">Cytoplasm</keyword>
<proteinExistence type="predicted"/>
<dbReference type="Gene3D" id="1.10.150.20">
    <property type="entry name" value="5' to 3' exonuclease, C-terminal subdomain"/>
    <property type="match status" value="1"/>
</dbReference>
<keyword evidence="2" id="KW-0227">DNA damage</keyword>
<dbReference type="EMBL" id="JAAZBX010000015">
    <property type="protein sequence ID" value="NLD25668.1"/>
    <property type="molecule type" value="Genomic_DNA"/>
</dbReference>
<organism evidence="9 10">
    <name type="scientific">Candidatus Dojkabacteria bacterium</name>
    <dbReference type="NCBI Taxonomy" id="2099670"/>
    <lineage>
        <taxon>Bacteria</taxon>
        <taxon>Candidatus Dojkabacteria</taxon>
    </lineage>
</organism>
<dbReference type="SUPFAM" id="SSF82771">
    <property type="entry name" value="GIY-YIG endonuclease"/>
    <property type="match status" value="1"/>
</dbReference>
<dbReference type="InterPro" id="IPR050066">
    <property type="entry name" value="UvrABC_protein_C"/>
</dbReference>
<evidence type="ECO:0000256" key="1">
    <source>
        <dbReference type="ARBA" id="ARBA00022490"/>
    </source>
</evidence>
<keyword evidence="3" id="KW-0228">DNA excision</keyword>
<dbReference type="PANTHER" id="PTHR30562:SF1">
    <property type="entry name" value="UVRABC SYSTEM PROTEIN C"/>
    <property type="match status" value="1"/>
</dbReference>
<name>A0A847D0E4_9BACT</name>
<evidence type="ECO:0000259" key="6">
    <source>
        <dbReference type="PROSITE" id="PS50151"/>
    </source>
</evidence>
<gene>
    <name evidence="9" type="ORF">GX656_03480</name>
</gene>
<evidence type="ECO:0000313" key="9">
    <source>
        <dbReference type="EMBL" id="NLD25668.1"/>
    </source>
</evidence>
<sequence length="493" mass="57411">MNISKLEYLPQKTGVYKFYNKDGVIIYIGKALNLRNRVLSYFNSSLNDRPYVKKMIPLITDVKVIETNNEIESLVLESTLIKKYKPKFNSDLKDDKSYVWIYISTKDTFPTVKIVRNINTEDMRKGKLFGPYPNSSSAKRVFTYLRKLYPFCTCSKTKLGKEKKCLYLHLGLCPGPYQGLISKEEYKENINEIIAFLKGKKRGHILELQKQMREYSINEEFEKAAKLRDKIEDLNYLGENIDFAINDTEESYTERRKKLLLKNFTQLKEELKIPKLSRIECYDISNIQGKEAYGSLVVAENGEIVRNKYRIFKIKSLDTPNDMHMLKEVIARRFDNRNASKYEKNPEVVLIDGGLAQLSVLEPFVPKGIKLLGITKGRKYKRKGGRLLDEFWEISRATGEVNKIKLSNKEILIDLRDEAHRFAIIHHRKARIKSGLQSEILHINGVGQKSKKKLLLKFKSINNLRKASFEDLNKVLNNRKISSEVFNHFRNNN</sequence>
<dbReference type="InterPro" id="IPR047296">
    <property type="entry name" value="GIY-YIG_UvrC_Cho"/>
</dbReference>
<evidence type="ECO:0000256" key="5">
    <source>
        <dbReference type="ARBA" id="ARBA00023204"/>
    </source>
</evidence>
<dbReference type="Gene3D" id="4.10.860.10">
    <property type="entry name" value="UVR domain"/>
    <property type="match status" value="1"/>
</dbReference>
<keyword evidence="4" id="KW-0267">Excision nuclease</keyword>
<dbReference type="InterPro" id="IPR038476">
    <property type="entry name" value="UvrC_RNase_H_dom_sf"/>
</dbReference>
<dbReference type="Proteomes" id="UP000545876">
    <property type="component" value="Unassembled WGS sequence"/>
</dbReference>
<dbReference type="InterPro" id="IPR001943">
    <property type="entry name" value="UVR_dom"/>
</dbReference>
<dbReference type="SUPFAM" id="SSF46600">
    <property type="entry name" value="C-terminal UvrC-binding domain of UvrB"/>
    <property type="match status" value="1"/>
</dbReference>
<dbReference type="AlphaFoldDB" id="A0A847D0E4"/>
<evidence type="ECO:0000256" key="4">
    <source>
        <dbReference type="ARBA" id="ARBA00022881"/>
    </source>
</evidence>
<dbReference type="Pfam" id="PF08459">
    <property type="entry name" value="UvrC_RNaseH_dom"/>
    <property type="match status" value="1"/>
</dbReference>
<dbReference type="InterPro" id="IPR036876">
    <property type="entry name" value="UVR_dom_sf"/>
</dbReference>
<reference evidence="9 10" key="1">
    <citation type="journal article" date="2020" name="Biotechnol. Biofuels">
        <title>New insights from the biogas microbiome by comprehensive genome-resolved metagenomics of nearly 1600 species originating from multiple anaerobic digesters.</title>
        <authorList>
            <person name="Campanaro S."/>
            <person name="Treu L."/>
            <person name="Rodriguez-R L.M."/>
            <person name="Kovalovszki A."/>
            <person name="Ziels R.M."/>
            <person name="Maus I."/>
            <person name="Zhu X."/>
            <person name="Kougias P.G."/>
            <person name="Basile A."/>
            <person name="Luo G."/>
            <person name="Schluter A."/>
            <person name="Konstantinidis K.T."/>
            <person name="Angelidaki I."/>
        </authorList>
    </citation>
    <scope>NUCLEOTIDE SEQUENCE [LARGE SCALE GENOMIC DNA]</scope>
    <source>
        <strain evidence="9">AS06rmzACSIP_65</strain>
    </source>
</reference>
<dbReference type="FunFam" id="3.40.1440.10:FF:000001">
    <property type="entry name" value="UvrABC system protein C"/>
    <property type="match status" value="1"/>
</dbReference>
<feature type="domain" description="UvrC family homology region profile" evidence="8">
    <location>
        <begin position="229"/>
        <end position="359"/>
    </location>
</feature>
<evidence type="ECO:0000256" key="3">
    <source>
        <dbReference type="ARBA" id="ARBA00022769"/>
    </source>
</evidence>
<dbReference type="GO" id="GO:0009380">
    <property type="term" value="C:excinuclease repair complex"/>
    <property type="evidence" value="ECO:0007669"/>
    <property type="project" value="TreeGrafter"/>
</dbReference>
<dbReference type="Pfam" id="PF01541">
    <property type="entry name" value="GIY-YIG"/>
    <property type="match status" value="1"/>
</dbReference>
<dbReference type="SUPFAM" id="SSF47781">
    <property type="entry name" value="RuvA domain 2-like"/>
    <property type="match status" value="1"/>
</dbReference>
<dbReference type="GO" id="GO:0006289">
    <property type="term" value="P:nucleotide-excision repair"/>
    <property type="evidence" value="ECO:0007669"/>
    <property type="project" value="InterPro"/>
</dbReference>
<dbReference type="Gene3D" id="3.40.1440.10">
    <property type="entry name" value="GIY-YIG endonuclease"/>
    <property type="match status" value="1"/>
</dbReference>
<dbReference type="InterPro" id="IPR035901">
    <property type="entry name" value="GIY-YIG_endonuc_sf"/>
</dbReference>
<dbReference type="InterPro" id="IPR001162">
    <property type="entry name" value="UvrC_RNase_H_dom"/>
</dbReference>
<feature type="domain" description="GIY-YIG" evidence="7">
    <location>
        <begin position="11"/>
        <end position="90"/>
    </location>
</feature>
<keyword evidence="5" id="KW-0234">DNA repair</keyword>
<comment type="caution">
    <text evidence="9">The sequence shown here is derived from an EMBL/GenBank/DDBJ whole genome shotgun (WGS) entry which is preliminary data.</text>
</comment>
<evidence type="ECO:0000256" key="2">
    <source>
        <dbReference type="ARBA" id="ARBA00022763"/>
    </source>
</evidence>
<evidence type="ECO:0000313" key="10">
    <source>
        <dbReference type="Proteomes" id="UP000545876"/>
    </source>
</evidence>
<dbReference type="Gene3D" id="3.30.420.340">
    <property type="entry name" value="UvrC, RNAse H endonuclease domain"/>
    <property type="match status" value="1"/>
</dbReference>
<dbReference type="PROSITE" id="PS50164">
    <property type="entry name" value="GIY_YIG"/>
    <property type="match status" value="1"/>
</dbReference>
<dbReference type="PROSITE" id="PS50165">
    <property type="entry name" value="UVRC"/>
    <property type="match status" value="1"/>
</dbReference>
<dbReference type="PROSITE" id="PS50151">
    <property type="entry name" value="UVR"/>
    <property type="match status" value="1"/>
</dbReference>
<protein>
    <submittedName>
        <fullName evidence="9">GIY-YIG nuclease family protein</fullName>
    </submittedName>
</protein>
<feature type="domain" description="UVR" evidence="6">
    <location>
        <begin position="202"/>
        <end position="237"/>
    </location>
</feature>
<dbReference type="Pfam" id="PF02151">
    <property type="entry name" value="UVR"/>
    <property type="match status" value="1"/>
</dbReference>
<dbReference type="InterPro" id="IPR010994">
    <property type="entry name" value="RuvA_2-like"/>
</dbReference>
<dbReference type="InterPro" id="IPR000305">
    <property type="entry name" value="GIY-YIG_endonuc"/>
</dbReference>
<evidence type="ECO:0000259" key="8">
    <source>
        <dbReference type="PROSITE" id="PS50165"/>
    </source>
</evidence>
<dbReference type="SMART" id="SM00465">
    <property type="entry name" value="GIYc"/>
    <property type="match status" value="1"/>
</dbReference>
<evidence type="ECO:0000259" key="7">
    <source>
        <dbReference type="PROSITE" id="PS50164"/>
    </source>
</evidence>